<reference evidence="2 3" key="1">
    <citation type="journal article" date="2020" name="Microorganisms">
        <title>Osmotic Adaptation and Compatible Solute Biosynthesis of Phototrophic Bacteria as Revealed from Genome Analyses.</title>
        <authorList>
            <person name="Imhoff J.F."/>
            <person name="Rahn T."/>
            <person name="Kunzel S."/>
            <person name="Keller A."/>
            <person name="Neulinger S.C."/>
        </authorList>
    </citation>
    <scope>NUCLEOTIDE SEQUENCE [LARGE SCALE GENOMIC DNA]</scope>
    <source>
        <strain evidence="2 3">DSM 21303</strain>
    </source>
</reference>
<evidence type="ECO:0000313" key="3">
    <source>
        <dbReference type="Proteomes" id="UP001138802"/>
    </source>
</evidence>
<name>A0A9X0WIK6_9GAMM</name>
<comment type="caution">
    <text evidence="2">The sequence shown here is derived from an EMBL/GenBank/DDBJ whole genome shotgun (WGS) entry which is preliminary data.</text>
</comment>
<evidence type="ECO:0000313" key="2">
    <source>
        <dbReference type="EMBL" id="MBK1645210.1"/>
    </source>
</evidence>
<keyword evidence="3" id="KW-1185">Reference proteome</keyword>
<dbReference type="AlphaFoldDB" id="A0A9X0WIK6"/>
<proteinExistence type="predicted"/>
<organism evidence="2 3">
    <name type="scientific">Thiocapsa imhoffii</name>
    <dbReference type="NCBI Taxonomy" id="382777"/>
    <lineage>
        <taxon>Bacteria</taxon>
        <taxon>Pseudomonadati</taxon>
        <taxon>Pseudomonadota</taxon>
        <taxon>Gammaproteobacteria</taxon>
        <taxon>Chromatiales</taxon>
        <taxon>Chromatiaceae</taxon>
        <taxon>Thiocapsa</taxon>
    </lineage>
</organism>
<accession>A0A9X0WIK6</accession>
<gene>
    <name evidence="2" type="ORF">CKO25_11270</name>
</gene>
<dbReference type="EMBL" id="NRSD01000010">
    <property type="protein sequence ID" value="MBK1645210.1"/>
    <property type="molecule type" value="Genomic_DNA"/>
</dbReference>
<dbReference type="Proteomes" id="UP001138802">
    <property type="component" value="Unassembled WGS sequence"/>
</dbReference>
<feature type="compositionally biased region" description="Basic and acidic residues" evidence="1">
    <location>
        <begin position="44"/>
        <end position="68"/>
    </location>
</feature>
<evidence type="ECO:0000256" key="1">
    <source>
        <dbReference type="SAM" id="MobiDB-lite"/>
    </source>
</evidence>
<feature type="region of interest" description="Disordered" evidence="1">
    <location>
        <begin position="38"/>
        <end position="76"/>
    </location>
</feature>
<sequence length="76" mass="8342">MPGFTSLREPAVKSLGAPIGIKDLNGIAIEDTHDLAREAIGVGERQEQQGEESKNEDRAKQRNRHEAPRTTNMGAF</sequence>
<protein>
    <submittedName>
        <fullName evidence="2">Uncharacterized protein</fullName>
    </submittedName>
</protein>